<name>A0ABN9SNC8_9DINO</name>
<dbReference type="PROSITE" id="PS51873">
    <property type="entry name" value="TRIAD"/>
    <property type="match status" value="1"/>
</dbReference>
<evidence type="ECO:0000256" key="4">
    <source>
        <dbReference type="ARBA" id="ARBA00022771"/>
    </source>
</evidence>
<evidence type="ECO:0000313" key="11">
    <source>
        <dbReference type="Proteomes" id="UP001189429"/>
    </source>
</evidence>
<feature type="compositionally biased region" description="Low complexity" evidence="8">
    <location>
        <begin position="120"/>
        <end position="146"/>
    </location>
</feature>
<dbReference type="InterPro" id="IPR002110">
    <property type="entry name" value="Ankyrin_rpt"/>
</dbReference>
<dbReference type="Gene3D" id="3.30.40.10">
    <property type="entry name" value="Zinc/RING finger domain, C3HC4 (zinc finger)"/>
    <property type="match status" value="1"/>
</dbReference>
<feature type="region of interest" description="Disordered" evidence="8">
    <location>
        <begin position="1"/>
        <end position="53"/>
    </location>
</feature>
<organism evidence="10 11">
    <name type="scientific">Prorocentrum cordatum</name>
    <dbReference type="NCBI Taxonomy" id="2364126"/>
    <lineage>
        <taxon>Eukaryota</taxon>
        <taxon>Sar</taxon>
        <taxon>Alveolata</taxon>
        <taxon>Dinophyceae</taxon>
        <taxon>Prorocentrales</taxon>
        <taxon>Prorocentraceae</taxon>
        <taxon>Prorocentrum</taxon>
    </lineage>
</organism>
<dbReference type="CDD" id="cd20336">
    <property type="entry name" value="Rcat_RBR"/>
    <property type="match status" value="1"/>
</dbReference>
<keyword evidence="2" id="KW-0479">Metal-binding</keyword>
<dbReference type="CDD" id="cd20335">
    <property type="entry name" value="BRcat_RBR"/>
    <property type="match status" value="1"/>
</dbReference>
<comment type="caution">
    <text evidence="10">The sequence shown here is derived from an EMBL/GenBank/DDBJ whole genome shotgun (WGS) entry which is preliminary data.</text>
</comment>
<feature type="compositionally biased region" description="Polar residues" evidence="8">
    <location>
        <begin position="1835"/>
        <end position="1874"/>
    </location>
</feature>
<dbReference type="Gene3D" id="1.25.40.20">
    <property type="entry name" value="Ankyrin repeat-containing domain"/>
    <property type="match status" value="1"/>
</dbReference>
<feature type="domain" description="RING-type" evidence="9">
    <location>
        <begin position="169"/>
        <end position="465"/>
    </location>
</feature>
<keyword evidence="7" id="KW-0040">ANK repeat</keyword>
<feature type="region of interest" description="Disordered" evidence="8">
    <location>
        <begin position="1542"/>
        <end position="1565"/>
    </location>
</feature>
<dbReference type="EMBL" id="CAUYUJ010012136">
    <property type="protein sequence ID" value="CAK0833362.1"/>
    <property type="molecule type" value="Genomic_DNA"/>
</dbReference>
<evidence type="ECO:0000256" key="1">
    <source>
        <dbReference type="ARBA" id="ARBA00022679"/>
    </source>
</evidence>
<evidence type="ECO:0000256" key="8">
    <source>
        <dbReference type="SAM" id="MobiDB-lite"/>
    </source>
</evidence>
<keyword evidence="11" id="KW-1185">Reference proteome</keyword>
<feature type="compositionally biased region" description="Basic and acidic residues" evidence="8">
    <location>
        <begin position="1542"/>
        <end position="1556"/>
    </location>
</feature>
<dbReference type="InterPro" id="IPR013083">
    <property type="entry name" value="Znf_RING/FYVE/PHD"/>
</dbReference>
<keyword evidence="6" id="KW-0862">Zinc</keyword>
<evidence type="ECO:0000313" key="10">
    <source>
        <dbReference type="EMBL" id="CAK0833362.1"/>
    </source>
</evidence>
<feature type="compositionally biased region" description="Basic residues" evidence="8">
    <location>
        <begin position="1877"/>
        <end position="1888"/>
    </location>
</feature>
<dbReference type="InterPro" id="IPR036770">
    <property type="entry name" value="Ankyrin_rpt-contain_sf"/>
</dbReference>
<dbReference type="PROSITE" id="PS50088">
    <property type="entry name" value="ANK_REPEAT"/>
    <property type="match status" value="1"/>
</dbReference>
<evidence type="ECO:0000256" key="6">
    <source>
        <dbReference type="ARBA" id="ARBA00022833"/>
    </source>
</evidence>
<evidence type="ECO:0000256" key="2">
    <source>
        <dbReference type="ARBA" id="ARBA00022723"/>
    </source>
</evidence>
<feature type="compositionally biased region" description="Low complexity" evidence="8">
    <location>
        <begin position="19"/>
        <end position="32"/>
    </location>
</feature>
<feature type="non-terminal residue" evidence="10">
    <location>
        <position position="1"/>
    </location>
</feature>
<dbReference type="InterPro" id="IPR044066">
    <property type="entry name" value="TRIAD_supradom"/>
</dbReference>
<protein>
    <recommendedName>
        <fullName evidence="9">RING-type domain-containing protein</fullName>
    </recommendedName>
</protein>
<evidence type="ECO:0000259" key="9">
    <source>
        <dbReference type="PROSITE" id="PS51873"/>
    </source>
</evidence>
<sequence>GGLAAMGACLRAAPPPPAAGAAGPSGASSSSAEPDGRAGAAHSAVKRRVPEPSALWGQLAEGVRLAGHSKGQGGGGATPRSSGVAFELQLRLDAGRQVLSDKALRRATGSEGPGGRAQQRSSSNRSVLSKRSWSRQAPAQARARAGAGRDGAAELRFGADAKNEAECIPLARCGICLVEPSGLPGGRASRYCANPECQGAFCGACFGQYASGKVEDALHFAPPINCPGCKKRVRTSIWTPLVPNEVRCQYQANASALLSVRCPACDKVCSLLAESSPDAGSDKGEEHLLAACGLEPGAPLGQAWSEYASGDASADSLLATLLRVQLRDVADLPHSERARLTKLVGHAASLVQDAERRVTLQLAWLRHCPKIRTPCCYAKLCFKCKVQGWHPRLSCEQQQRRFIGSEAGVQPCPQCGVPTQRTDGCNQVQCVCGCVWEWDDTAHGVPLILACSMVPHSGGKADFKALIDALLERGAVLQDEDPDDGSRIGSFLVSTATSVTHERFAQSDAGRLTAALELVRERGSHEVIDLDFRDNDGDTPLSVAVSAGNVEAIRLLVGSAVTLGPSHMQNLRGACVSAATRRAMTQELVPLVRDRGRWRESVDALEVYLQMCMPDEACASLEAMRAEERVHLTESHAGAFVGGGLGAEAAPRLWELLWGCAAQDGADWGVMCATAAGVLLRVELCGAWPLGFADTEVLGRLIAARADVSSEETGKSILDEALEREDAAAVGALLAARPASCSSDFWHDRALQLLWRDRSWPVLEAPFARLPRVSRSHLRIVPALSKLPRSELWKAARGMFWHHRILVKKITAGVWIAITPDLELVRHNLLEQRHLVLERNSMFPANRRGEVYGLDPVPRAEILALKKQAAVQAAILGDGDHDVEMENFVWVVAEVGHSRFAQPLVDAELDRASLGQSKGVALVSGLEVFIEKVQSNQLQEWMTSRSSEGGDLRTLGDHRDSAGRRHLPLSDAISLMRETSFDDWAMLGPRVAKEWLVSVRDGPGDLSSYHGQWVRRSGVSESSAVAHIHYVLCESVRLAIQTGQLDVTNLLSFELIMRRICQDETAVARNPRHPDYGGLEILLRAPTAEQGQASTNKFTEWVTGRLKEQAAIYKQTRLWNEEQRAMQNSRAPAEWILDSIAERVAAVGAARELLASKDLYCQEPKKLAPFDLTKLKVAKGRARPRSVANFLPPLPADMIRNPALYIEKDEGEMEFTRQHTDPIRPYWGPVLRSSRTECWRLFRALYELGLITFRRRLRARAALFFVKKKKPGEIRMIVDARLANSCHRAPAISRLGSAGALADLDLSVGGGSVDGVGSVIGWGPRGNEADVEDCFYNFAIDGLTRDTHGINVGAFWDPGLNTMVSVEDDMVLYPCMRAMCMGWSWALYFAQEAVSAMTERALRSSSPPTPAMAKEHRPAPDLNESKVMGSVYVDNITVFDRDASLAREASSALQVMHEMRLVAGLVWLAEVDLAAPYVPHVYAGDSADNGYGLMYKKATVEEMQSAFRWKEKWSFRQHLRGPRVGLTSAADVAEMGGYREADETQLDHEVGPRCRSAEPNAGSAPATAFGQWLQSMAEEGSALDGPHRPRPRRLRRRPADPDDPDAECLGQVGPLAPPLPASWFDSEGFKLVAARRWRWPGEHINVKETRAAVMGLRHACCVRQNCGRRLVSLVDSMVCVGCLDKGRPSRSAALNAQCRRAAAYTIGCRVRWRLRYANTKFNVADGQGFLELFSGEGGLSKAFEELGLSTYPCMDIKDGAHYDLLDPKVQNIILEDIRKGHGPWPRACQRLRGPEAAQTRLTAGTWRPGFAMLRDGRLRAPGSAPDQLGSGFKRSLTSGSLAPSTQPTSRAGLTTCGLSSSSVRTPTSKQQGSRQPARGKARKVAGRRSRVSSFVEAIKGRNLCFGPTAPAPVDGGVARFGSITSTSLERYGTAVRAFFDWATRSDDLRQAPESVIDQKMCKYFDVLMSDARHAAEGRYTLWGYLTFFPRSDIAKSARLSMAREAMKGWVRRFPGSSRHPWPLSVFYLFMSVFLRDKHTEAAVALAIQLDAYLRPSEICELRWCSVVQPSKLSSSLSKNKWAVVIGNSDLGETTKTGESDDTVVLDSVGREWVGSVLEMWARRHKSDTSSDQLVFPHLSLAKYVAWESRCELIVLRPVTLAADTLERKRQKADRPECPGAPRNVKATIEAELATEAGDMQIARQGAENAMASSAVRAFLVDAGMSASSRPTGVDMSQFDDDRDPFGHRHVDMSEISIRASCAAQSWKESDSPCRRHQILEQGAGDQAQPDPNAQLVSLGAWLGNRHLRSFLLRFSEAMWPDVVRSTCLLGVLCLHLSGHDITWGSGDLADLVEHIQEDWR</sequence>
<accession>A0ABN9SNC8</accession>
<gene>
    <name evidence="10" type="ORF">PCOR1329_LOCUS31084</name>
</gene>
<evidence type="ECO:0000256" key="3">
    <source>
        <dbReference type="ARBA" id="ARBA00022737"/>
    </source>
</evidence>
<dbReference type="Proteomes" id="UP001189429">
    <property type="component" value="Unassembled WGS sequence"/>
</dbReference>
<evidence type="ECO:0000256" key="5">
    <source>
        <dbReference type="ARBA" id="ARBA00022786"/>
    </source>
</evidence>
<dbReference type="PANTHER" id="PTHR11685">
    <property type="entry name" value="RBR FAMILY RING FINGER AND IBR DOMAIN-CONTAINING"/>
    <property type="match status" value="1"/>
</dbReference>
<keyword evidence="5" id="KW-0833">Ubl conjugation pathway</keyword>
<reference evidence="10" key="1">
    <citation type="submission" date="2023-10" db="EMBL/GenBank/DDBJ databases">
        <authorList>
            <person name="Chen Y."/>
            <person name="Shah S."/>
            <person name="Dougan E. K."/>
            <person name="Thang M."/>
            <person name="Chan C."/>
        </authorList>
    </citation>
    <scope>NUCLEOTIDE SEQUENCE [LARGE SCALE GENOMIC DNA]</scope>
</reference>
<evidence type="ECO:0000256" key="7">
    <source>
        <dbReference type="PROSITE-ProRule" id="PRU00023"/>
    </source>
</evidence>
<keyword evidence="4" id="KW-0863">Zinc-finger</keyword>
<feature type="region of interest" description="Disordered" evidence="8">
    <location>
        <begin position="1816"/>
        <end position="1888"/>
    </location>
</feature>
<proteinExistence type="predicted"/>
<feature type="region of interest" description="Disordered" evidence="8">
    <location>
        <begin position="105"/>
        <end position="148"/>
    </location>
</feature>
<feature type="repeat" description="ANK" evidence="7">
    <location>
        <begin position="536"/>
        <end position="557"/>
    </location>
</feature>
<dbReference type="InterPro" id="IPR031127">
    <property type="entry name" value="E3_UB_ligase_RBR"/>
</dbReference>
<feature type="region of interest" description="Disordered" evidence="8">
    <location>
        <begin position="1579"/>
        <end position="1606"/>
    </location>
</feature>
<keyword evidence="3" id="KW-0677">Repeat</keyword>
<dbReference type="PROSITE" id="PS50297">
    <property type="entry name" value="ANK_REP_REGION"/>
    <property type="match status" value="1"/>
</dbReference>
<keyword evidence="1" id="KW-0808">Transferase</keyword>